<protein>
    <submittedName>
        <fullName evidence="2">Uncharacterized protein</fullName>
    </submittedName>
</protein>
<proteinExistence type="predicted"/>
<accession>A0ABD0UBE9</accession>
<dbReference type="EMBL" id="JANQDX010000016">
    <property type="protein sequence ID" value="KAL0910074.1"/>
    <property type="molecule type" value="Genomic_DNA"/>
</dbReference>
<organism evidence="2 3">
    <name type="scientific">Dendrobium thyrsiflorum</name>
    <name type="common">Pinecone-like raceme dendrobium</name>
    <name type="synonym">Orchid</name>
    <dbReference type="NCBI Taxonomy" id="117978"/>
    <lineage>
        <taxon>Eukaryota</taxon>
        <taxon>Viridiplantae</taxon>
        <taxon>Streptophyta</taxon>
        <taxon>Embryophyta</taxon>
        <taxon>Tracheophyta</taxon>
        <taxon>Spermatophyta</taxon>
        <taxon>Magnoliopsida</taxon>
        <taxon>Liliopsida</taxon>
        <taxon>Asparagales</taxon>
        <taxon>Orchidaceae</taxon>
        <taxon>Epidendroideae</taxon>
        <taxon>Malaxideae</taxon>
        <taxon>Dendrobiinae</taxon>
        <taxon>Dendrobium</taxon>
    </lineage>
</organism>
<name>A0ABD0UBE9_DENTH</name>
<keyword evidence="3" id="KW-1185">Reference proteome</keyword>
<dbReference type="AlphaFoldDB" id="A0ABD0UBE9"/>
<comment type="caution">
    <text evidence="2">The sequence shown here is derived from an EMBL/GenBank/DDBJ whole genome shotgun (WGS) entry which is preliminary data.</text>
</comment>
<gene>
    <name evidence="2" type="ORF">M5K25_021008</name>
</gene>
<dbReference type="Proteomes" id="UP001552299">
    <property type="component" value="Unassembled WGS sequence"/>
</dbReference>
<evidence type="ECO:0000256" key="1">
    <source>
        <dbReference type="SAM" id="MobiDB-lite"/>
    </source>
</evidence>
<feature type="compositionally biased region" description="Basic residues" evidence="1">
    <location>
        <begin position="92"/>
        <end position="102"/>
    </location>
</feature>
<reference evidence="2 3" key="1">
    <citation type="journal article" date="2024" name="Plant Biotechnol. J.">
        <title>Dendrobium thyrsiflorum genome and its molecular insights into genes involved in important horticultural traits.</title>
        <authorList>
            <person name="Chen B."/>
            <person name="Wang J.Y."/>
            <person name="Zheng P.J."/>
            <person name="Li K.L."/>
            <person name="Liang Y.M."/>
            <person name="Chen X.F."/>
            <person name="Zhang C."/>
            <person name="Zhao X."/>
            <person name="He X."/>
            <person name="Zhang G.Q."/>
            <person name="Liu Z.J."/>
            <person name="Xu Q."/>
        </authorList>
    </citation>
    <scope>NUCLEOTIDE SEQUENCE [LARGE SCALE GENOMIC DNA]</scope>
    <source>
        <strain evidence="2">GZMU011</strain>
    </source>
</reference>
<evidence type="ECO:0000313" key="2">
    <source>
        <dbReference type="EMBL" id="KAL0910074.1"/>
    </source>
</evidence>
<feature type="compositionally biased region" description="Polar residues" evidence="1">
    <location>
        <begin position="74"/>
        <end position="87"/>
    </location>
</feature>
<sequence>MDPDFSLVGGDQNFEFAFNSSNFSDRVLRIEIVAAPAESKADGDCCASFSDWARHRKRRREDIKKDKGKRFQKSTKQPPKSANQNKGENPRKRSRFCFKNRTAKQPNLPKNCHLAVAQTANEKEEKNSEKRLGQPKTQAARIPTAKQKPNSPGNPNSLPEIE</sequence>
<feature type="region of interest" description="Disordered" evidence="1">
    <location>
        <begin position="56"/>
        <end position="162"/>
    </location>
</feature>
<evidence type="ECO:0000313" key="3">
    <source>
        <dbReference type="Proteomes" id="UP001552299"/>
    </source>
</evidence>
<feature type="compositionally biased region" description="Basic and acidic residues" evidence="1">
    <location>
        <begin position="121"/>
        <end position="132"/>
    </location>
</feature>
<feature type="compositionally biased region" description="Polar residues" evidence="1">
    <location>
        <begin position="147"/>
        <end position="162"/>
    </location>
</feature>